<gene>
    <name evidence="3" type="ORF">NEUTE1DRAFT_103541</name>
</gene>
<dbReference type="OrthoDB" id="540004at2759"/>
<organism evidence="3 4">
    <name type="scientific">Neurospora tetrasperma (strain FGSC 2508 / ATCC MYA-4615 / P0657)</name>
    <dbReference type="NCBI Taxonomy" id="510951"/>
    <lineage>
        <taxon>Eukaryota</taxon>
        <taxon>Fungi</taxon>
        <taxon>Dikarya</taxon>
        <taxon>Ascomycota</taxon>
        <taxon>Pezizomycotina</taxon>
        <taxon>Sordariomycetes</taxon>
        <taxon>Sordariomycetidae</taxon>
        <taxon>Sordariales</taxon>
        <taxon>Sordariaceae</taxon>
        <taxon>Neurospora</taxon>
    </lineage>
</organism>
<dbReference type="HOGENOM" id="CLU_012508_3_1_1"/>
<dbReference type="RefSeq" id="XP_009854067.1">
    <property type="nucleotide sequence ID" value="XM_009855765.1"/>
</dbReference>
<name>F8MW73_NEUT8</name>
<feature type="transmembrane region" description="Helical" evidence="2">
    <location>
        <begin position="399"/>
        <end position="421"/>
    </location>
</feature>
<keyword evidence="2" id="KW-0472">Membrane</keyword>
<dbReference type="SUPFAM" id="SSF50965">
    <property type="entry name" value="Galactose oxidase, central domain"/>
    <property type="match status" value="1"/>
</dbReference>
<feature type="region of interest" description="Disordered" evidence="1">
    <location>
        <begin position="368"/>
        <end position="395"/>
    </location>
</feature>
<dbReference type="Gene3D" id="1.20.5.510">
    <property type="entry name" value="Single helix bin"/>
    <property type="match status" value="1"/>
</dbReference>
<dbReference type="VEuPathDB" id="FungiDB:NEUTE1DRAFT_103541"/>
<dbReference type="InterPro" id="IPR015915">
    <property type="entry name" value="Kelch-typ_b-propeller"/>
</dbReference>
<dbReference type="Proteomes" id="UP000008065">
    <property type="component" value="Unassembled WGS sequence"/>
</dbReference>
<dbReference type="Gene3D" id="2.120.10.80">
    <property type="entry name" value="Kelch-type beta propeller"/>
    <property type="match status" value="1"/>
</dbReference>
<accession>F8MW73</accession>
<proteinExistence type="predicted"/>
<feature type="region of interest" description="Disordered" evidence="1">
    <location>
        <begin position="427"/>
        <end position="511"/>
    </location>
</feature>
<evidence type="ECO:0000256" key="1">
    <source>
        <dbReference type="SAM" id="MobiDB-lite"/>
    </source>
</evidence>
<keyword evidence="4" id="KW-1185">Reference proteome</keyword>
<dbReference type="InterPro" id="IPR011043">
    <property type="entry name" value="Gal_Oxase/kelch_b-propeller"/>
</dbReference>
<evidence type="ECO:0000313" key="4">
    <source>
        <dbReference type="Proteomes" id="UP000008065"/>
    </source>
</evidence>
<evidence type="ECO:0000313" key="3">
    <source>
        <dbReference type="EMBL" id="EGO54068.1"/>
    </source>
</evidence>
<reference evidence="4" key="1">
    <citation type="journal article" date="2011" name="Genetics">
        <title>Massive changes in genome architecture accompany the transition to self-fertility in the filamentous fungus Neurospora tetrasperma.</title>
        <authorList>
            <person name="Ellison C.E."/>
            <person name="Stajich J.E."/>
            <person name="Jacobson D.J."/>
            <person name="Natvig D.O."/>
            <person name="Lapidus A."/>
            <person name="Foster B."/>
            <person name="Aerts A."/>
            <person name="Riley R."/>
            <person name="Lindquist E.A."/>
            <person name="Grigoriev I.V."/>
            <person name="Taylor J.W."/>
        </authorList>
    </citation>
    <scope>NUCLEOTIDE SEQUENCE [LARGE SCALE GENOMIC DNA]</scope>
    <source>
        <strain evidence="4">FGSC 2508 / P0657</strain>
    </source>
</reference>
<sequence>MFISTEIKVTPKKGPVALSDQAIWNDPSGDAFHIFGGRAPYMINRDKITKDGIWKFTVDGTGGGTWTLERPSNPDVLNKLNLTDMAAFTATHDSSAGGVAFVIGGTTAITIDPDSNNTSPTMDPKYWHRTPIPGMVSYDMKSRTFSRTDTSAAMPMLTGGRAHFVPQFGSNGLMLVLGGIIAGDVRDFNNITFYDPKTGQWGWQNTVGYAPTDRFDFCMVGVASPAGTYELFIYGGENEAPRARYAFYDDIYILSLLGFVWLKIDAHSVEPCNNQDCVVVGKRQMLVVGGLGKNWSTWDEDPFPQGLGIFDLTDLVWSKDGNYDADAEDYRTPKFVEEWYQDKNLSALSWSSDEVKRMFLKNPVSFTATTSGSAPTSIATSAPGPDSGQQSSVGKAGSIAGGVVGGAVILCILSGLAYWLWQKRSKPSPSDEELKPGQSNGNALKHSPSLEPKRKLPTEGLATEMYTPPDELACGGGINERWELDASSPPRELDTSHGACELGVESSEVTR</sequence>
<keyword evidence="2" id="KW-0812">Transmembrane</keyword>
<evidence type="ECO:0008006" key="5">
    <source>
        <dbReference type="Google" id="ProtNLM"/>
    </source>
</evidence>
<evidence type="ECO:0000256" key="2">
    <source>
        <dbReference type="SAM" id="Phobius"/>
    </source>
</evidence>
<dbReference type="EMBL" id="GL891307">
    <property type="protein sequence ID" value="EGO54068.1"/>
    <property type="molecule type" value="Genomic_DNA"/>
</dbReference>
<feature type="compositionally biased region" description="Polar residues" evidence="1">
    <location>
        <begin position="368"/>
        <end position="380"/>
    </location>
</feature>
<dbReference type="PANTHER" id="PTHR23244:SF490">
    <property type="entry name" value="KELCH REPEAT PROTEIN"/>
    <property type="match status" value="1"/>
</dbReference>
<protein>
    <recommendedName>
        <fullName evidence="5">Kelch repeat protein</fullName>
    </recommendedName>
</protein>
<dbReference type="AlphaFoldDB" id="F8MW73"/>
<dbReference type="KEGG" id="nte:NEUTE1DRAFT103541"/>
<dbReference type="GeneID" id="20822028"/>
<keyword evidence="2" id="KW-1133">Transmembrane helix</keyword>
<dbReference type="PANTHER" id="PTHR23244">
    <property type="entry name" value="KELCH REPEAT DOMAIN"/>
    <property type="match status" value="1"/>
</dbReference>